<proteinExistence type="predicted"/>
<dbReference type="KEGG" id="dgg:DGI_2013"/>
<reference evidence="2" key="2">
    <citation type="submission" date="2013-07" db="EMBL/GenBank/DDBJ databases">
        <authorList>
            <person name="Morais-Silva F.O."/>
            <person name="Rezende A.M."/>
            <person name="Pimentel C."/>
            <person name="Resende D.M."/>
            <person name="Santos C.I."/>
            <person name="Clemente C."/>
            <person name="de Oliveira L.M."/>
            <person name="da Silva S.M."/>
            <person name="Costa D.A."/>
            <person name="Varela-Raposo A."/>
            <person name="Horacio E.C.A."/>
            <person name="Matos M."/>
            <person name="Flores O."/>
            <person name="Ruiz J.C."/>
            <person name="Rodrigues-Pousada C."/>
        </authorList>
    </citation>
    <scope>NUCLEOTIDE SEQUENCE [LARGE SCALE GENOMIC DNA]</scope>
    <source>
        <strain evidence="2">ATCC 19364 / DSM 1382 / NCIMB 9332 / VKM B-1759</strain>
    </source>
</reference>
<dbReference type="HOGENOM" id="CLU_1364363_0_0_7"/>
<keyword evidence="1" id="KW-0347">Helicase</keyword>
<dbReference type="GO" id="GO:0006260">
    <property type="term" value="P:DNA replication"/>
    <property type="evidence" value="ECO:0007669"/>
    <property type="project" value="InterPro"/>
</dbReference>
<dbReference type="Gene3D" id="3.90.580.10">
    <property type="entry name" value="Zinc finger, CHC2-type domain"/>
    <property type="match status" value="1"/>
</dbReference>
<keyword evidence="1" id="KW-0378">Hydrolase</keyword>
<dbReference type="GO" id="GO:0003677">
    <property type="term" value="F:DNA binding"/>
    <property type="evidence" value="ECO:0007669"/>
    <property type="project" value="InterPro"/>
</dbReference>
<gene>
    <name evidence="1" type="ORF">DGI_2013</name>
</gene>
<dbReference type="GO" id="GO:0004386">
    <property type="term" value="F:helicase activity"/>
    <property type="evidence" value="ECO:0007669"/>
    <property type="project" value="UniProtKB-KW"/>
</dbReference>
<organism evidence="1 2">
    <name type="scientific">Megalodesulfovibrio gigas (strain ATCC 19364 / DSM 1382 / NCIMB 9332 / VKM B-1759)</name>
    <name type="common">Desulfovibrio gigas</name>
    <dbReference type="NCBI Taxonomy" id="1121448"/>
    <lineage>
        <taxon>Bacteria</taxon>
        <taxon>Pseudomonadati</taxon>
        <taxon>Thermodesulfobacteriota</taxon>
        <taxon>Desulfovibrionia</taxon>
        <taxon>Desulfovibrionales</taxon>
        <taxon>Desulfovibrionaceae</taxon>
        <taxon>Megalodesulfovibrio</taxon>
    </lineage>
</organism>
<dbReference type="PATRIC" id="fig|1121448.10.peg.1970"/>
<dbReference type="InterPro" id="IPR036977">
    <property type="entry name" value="DNA_primase_Znf_CHC2"/>
</dbReference>
<dbReference type="SUPFAM" id="SSF57783">
    <property type="entry name" value="Zinc beta-ribbon"/>
    <property type="match status" value="1"/>
</dbReference>
<keyword evidence="1" id="KW-0067">ATP-binding</keyword>
<dbReference type="EMBL" id="CP006585">
    <property type="protein sequence ID" value="AGW13787.1"/>
    <property type="molecule type" value="Genomic_DNA"/>
</dbReference>
<dbReference type="STRING" id="1121448.DGI_2013"/>
<evidence type="ECO:0000313" key="1">
    <source>
        <dbReference type="EMBL" id="AGW13787.1"/>
    </source>
</evidence>
<sequence>MALDFAAINAAALAACPEILKGWLPGGEKQGKNYVCGDLAGSPGHSLSVHLEKGFWKDFGTGEGGGDLISLYAAIYQLSQGAAAKALARELGQGGSRGAGRTPRPVATGSVTGASTGEAAAQVCVLSLVPDAAPRPPDSHPRHGRCSMAWEYRDQLGRLLGRVLRFDTAQGKQIVPQVFCEVENRAPRWQWKSWPAPRPL</sequence>
<name>T2GD00_MEGG1</name>
<accession>T2GD00</accession>
<keyword evidence="2" id="KW-1185">Reference proteome</keyword>
<evidence type="ECO:0000313" key="2">
    <source>
        <dbReference type="Proteomes" id="UP000016587"/>
    </source>
</evidence>
<dbReference type="eggNOG" id="COG0358">
    <property type="taxonomic scope" value="Bacteria"/>
</dbReference>
<keyword evidence="1" id="KW-0547">Nucleotide-binding</keyword>
<dbReference type="Proteomes" id="UP000016587">
    <property type="component" value="Chromosome"/>
</dbReference>
<dbReference type="GO" id="GO:0008270">
    <property type="term" value="F:zinc ion binding"/>
    <property type="evidence" value="ECO:0007669"/>
    <property type="project" value="InterPro"/>
</dbReference>
<dbReference type="AlphaFoldDB" id="T2GD00"/>
<protein>
    <submittedName>
        <fullName evidence="1">Putative DNA/RNA helicase, superfamily II</fullName>
    </submittedName>
</protein>
<reference evidence="1 2" key="1">
    <citation type="journal article" date="2013" name="J. Bacteriol.">
        <title>Roles of HynAB and Ech, the only two hydrogenases found in the model sulfate reducer Desulfovibrio gigas.</title>
        <authorList>
            <person name="Morais-Silva F.O."/>
            <person name="Santos C.I."/>
            <person name="Rodrigues R."/>
            <person name="Pereira I.A."/>
            <person name="Rodrigues-Pousada C."/>
        </authorList>
    </citation>
    <scope>NUCLEOTIDE SEQUENCE [LARGE SCALE GENOMIC DNA]</scope>
    <source>
        <strain evidence="2">ATCC 19364 / DSM 1382 / NCIMB 9332 / VKM B-1759</strain>
    </source>
</reference>